<proteinExistence type="predicted"/>
<accession>A0ABS3RGP5</accession>
<protein>
    <submittedName>
        <fullName evidence="1">Uncharacterized protein</fullName>
    </submittedName>
</protein>
<keyword evidence="2" id="KW-1185">Reference proteome</keyword>
<dbReference type="Proteomes" id="UP000666915">
    <property type="component" value="Unassembled WGS sequence"/>
</dbReference>
<name>A0ABS3RGP5_9ACTN</name>
<organism evidence="1 2">
    <name type="scientific">Actinomadura nitritigenes</name>
    <dbReference type="NCBI Taxonomy" id="134602"/>
    <lineage>
        <taxon>Bacteria</taxon>
        <taxon>Bacillati</taxon>
        <taxon>Actinomycetota</taxon>
        <taxon>Actinomycetes</taxon>
        <taxon>Streptosporangiales</taxon>
        <taxon>Thermomonosporaceae</taxon>
        <taxon>Actinomadura</taxon>
    </lineage>
</organism>
<dbReference type="RefSeq" id="WP_208274746.1">
    <property type="nucleotide sequence ID" value="NZ_BAAAGM010000111.1"/>
</dbReference>
<reference evidence="1 2" key="1">
    <citation type="submission" date="2021-03" db="EMBL/GenBank/DDBJ databases">
        <authorList>
            <person name="Kanchanasin P."/>
            <person name="Saeng-In P."/>
            <person name="Phongsopitanun W."/>
            <person name="Yuki M."/>
            <person name="Kudo T."/>
            <person name="Ohkuma M."/>
            <person name="Tanasupawat S."/>
        </authorList>
    </citation>
    <scope>NUCLEOTIDE SEQUENCE [LARGE SCALE GENOMIC DNA]</scope>
    <source>
        <strain evidence="1 2">L46</strain>
    </source>
</reference>
<evidence type="ECO:0000313" key="1">
    <source>
        <dbReference type="EMBL" id="MBO2445406.1"/>
    </source>
</evidence>
<comment type="caution">
    <text evidence="1">The sequence shown here is derived from an EMBL/GenBank/DDBJ whole genome shotgun (WGS) entry which is preliminary data.</text>
</comment>
<sequence>MRLELTNYEALYGWGVVNNSAAWHAQRNRKPSAAEQAVGDILFAAYDCRTSTTTTVELSDDERAGLAELVSEHIAAWVKRGQENAAAPHLRSLVVKLGG</sequence>
<gene>
    <name evidence="1" type="ORF">J4557_48750</name>
</gene>
<dbReference type="EMBL" id="JAGEOK010000082">
    <property type="protein sequence ID" value="MBO2445406.1"/>
    <property type="molecule type" value="Genomic_DNA"/>
</dbReference>
<evidence type="ECO:0000313" key="2">
    <source>
        <dbReference type="Proteomes" id="UP000666915"/>
    </source>
</evidence>